<evidence type="ECO:0000313" key="2">
    <source>
        <dbReference type="EMBL" id="CCG99921.1"/>
    </source>
</evidence>
<organism evidence="2 3">
    <name type="scientific">Fibrella aestuarina BUZ 2</name>
    <dbReference type="NCBI Taxonomy" id="1166018"/>
    <lineage>
        <taxon>Bacteria</taxon>
        <taxon>Pseudomonadati</taxon>
        <taxon>Bacteroidota</taxon>
        <taxon>Cytophagia</taxon>
        <taxon>Cytophagales</taxon>
        <taxon>Spirosomataceae</taxon>
        <taxon>Fibrella</taxon>
    </lineage>
</organism>
<dbReference type="OrthoDB" id="3572539at2"/>
<gene>
    <name evidence="2" type="ORF">FAES_1912</name>
</gene>
<dbReference type="NCBIfam" id="TIGR00290">
    <property type="entry name" value="MJ0570_dom"/>
    <property type="match status" value="1"/>
</dbReference>
<keyword evidence="3" id="KW-1185">Reference proteome</keyword>
<feature type="domain" description="Diphthamide synthase" evidence="1">
    <location>
        <begin position="3"/>
        <end position="197"/>
    </location>
</feature>
<dbReference type="Gene3D" id="3.40.50.620">
    <property type="entry name" value="HUPs"/>
    <property type="match status" value="1"/>
</dbReference>
<dbReference type="PATRIC" id="fig|1166018.3.peg.3653"/>
<name>I0K718_9BACT</name>
<dbReference type="HOGENOM" id="CLU_010289_1_1_10"/>
<dbReference type="InterPro" id="IPR014729">
    <property type="entry name" value="Rossmann-like_a/b/a_fold"/>
</dbReference>
<dbReference type="Gene3D" id="3.90.1490.10">
    <property type="entry name" value="putative n-type atp pyrophosphatase, domain 2"/>
    <property type="match status" value="1"/>
</dbReference>
<reference evidence="2 3" key="1">
    <citation type="journal article" date="2012" name="J. Bacteriol.">
        <title>Genome Sequence of Fibrella aestuarina BUZ 2T, a Filamentous Marine Bacterium.</title>
        <authorList>
            <person name="Filippini M."/>
            <person name="Qi W."/>
            <person name="Blom J."/>
            <person name="Goesmann A."/>
            <person name="Smits T.H."/>
            <person name="Bagheri H.C."/>
        </authorList>
    </citation>
    <scope>NUCLEOTIDE SEQUENCE [LARGE SCALE GENOMIC DNA]</scope>
    <source>
        <strain evidence="3">BUZ 2T</strain>
    </source>
</reference>
<dbReference type="AlphaFoldDB" id="I0K718"/>
<dbReference type="eggNOG" id="COG2102">
    <property type="taxonomic scope" value="Bacteria"/>
</dbReference>
<sequence>MNWSGGKDSALALYRLQQQDQYTITGLLTTVNGAYGRVSMHGVRQELVQAQADRLGLHLQLLALPETTSMTDYSQQMADTLRPLVADGVTHAAFGDIFLEDLRTWRETQLAQVGLSGVFPLWKVDSMALLDAFWAAGFQTIVVAVNGQVLDRSFCGRVLDRQFVADLPAGVDPCGENGEFHTFVFDAPYFTSPIAVRPGEPIERTYTFTDADGASQTTTYYFCDLDDC</sequence>
<evidence type="ECO:0000259" key="1">
    <source>
        <dbReference type="Pfam" id="PF01902"/>
    </source>
</evidence>
<dbReference type="STRING" id="1166018.FAES_1912"/>
<protein>
    <recommendedName>
        <fullName evidence="1">Diphthamide synthase domain-containing protein</fullName>
    </recommendedName>
</protein>
<proteinExistence type="predicted"/>
<dbReference type="RefSeq" id="WP_015331020.1">
    <property type="nucleotide sequence ID" value="NC_020054.1"/>
</dbReference>
<dbReference type="Proteomes" id="UP000011058">
    <property type="component" value="Chromosome"/>
</dbReference>
<accession>I0K718</accession>
<dbReference type="InterPro" id="IPR002761">
    <property type="entry name" value="Diphthami_syn_dom"/>
</dbReference>
<dbReference type="KEGG" id="fae:FAES_1912"/>
<evidence type="ECO:0000313" key="3">
    <source>
        <dbReference type="Proteomes" id="UP000011058"/>
    </source>
</evidence>
<dbReference type="EMBL" id="HE796683">
    <property type="protein sequence ID" value="CCG99921.1"/>
    <property type="molecule type" value="Genomic_DNA"/>
</dbReference>
<dbReference type="Pfam" id="PF01902">
    <property type="entry name" value="Diphthami_syn_2"/>
    <property type="match status" value="1"/>
</dbReference>
<dbReference type="SUPFAM" id="SSF52402">
    <property type="entry name" value="Adenine nucleotide alpha hydrolases-like"/>
    <property type="match status" value="1"/>
</dbReference>